<dbReference type="InterPro" id="IPR027417">
    <property type="entry name" value="P-loop_NTPase"/>
</dbReference>
<organism evidence="2">
    <name type="scientific">Ignisphaera aggregans</name>
    <dbReference type="NCBI Taxonomy" id="334771"/>
    <lineage>
        <taxon>Archaea</taxon>
        <taxon>Thermoproteota</taxon>
        <taxon>Thermoprotei</taxon>
        <taxon>Desulfurococcales</taxon>
        <taxon>Desulfurococcaceae</taxon>
        <taxon>Ignisphaera</taxon>
    </lineage>
</organism>
<dbReference type="Gene3D" id="3.40.50.300">
    <property type="entry name" value="P-loop containing nucleotide triphosphate hydrolases"/>
    <property type="match status" value="1"/>
</dbReference>
<dbReference type="AlphaFoldDB" id="A0A7C5YZ90"/>
<dbReference type="Pfam" id="PF17863">
    <property type="entry name" value="AAA_lid_2"/>
    <property type="match status" value="1"/>
</dbReference>
<dbReference type="InterPro" id="IPR041628">
    <property type="entry name" value="ChlI/MoxR_AAA_lid"/>
</dbReference>
<name>A0A7C5YZ90_9CREN</name>
<proteinExistence type="predicted"/>
<protein>
    <submittedName>
        <fullName evidence="2">MoxR family ATPase</fullName>
    </submittedName>
</protein>
<dbReference type="EMBL" id="DRUB01000093">
    <property type="protein sequence ID" value="HHR96180.1"/>
    <property type="molecule type" value="Genomic_DNA"/>
</dbReference>
<evidence type="ECO:0000259" key="1">
    <source>
        <dbReference type="SMART" id="SM00382"/>
    </source>
</evidence>
<dbReference type="InterPro" id="IPR003593">
    <property type="entry name" value="AAA+_ATPase"/>
</dbReference>
<dbReference type="InterPro" id="IPR011703">
    <property type="entry name" value="ATPase_AAA-3"/>
</dbReference>
<dbReference type="Pfam" id="PF07726">
    <property type="entry name" value="AAA_3"/>
    <property type="match status" value="1"/>
</dbReference>
<reference evidence="2" key="1">
    <citation type="journal article" date="2020" name="mSystems">
        <title>Genome- and Community-Level Interaction Insights into Carbon Utilization and Element Cycling Functions of Hydrothermarchaeota in Hydrothermal Sediment.</title>
        <authorList>
            <person name="Zhou Z."/>
            <person name="Liu Y."/>
            <person name="Xu W."/>
            <person name="Pan J."/>
            <person name="Luo Z.H."/>
            <person name="Li M."/>
        </authorList>
    </citation>
    <scope>NUCLEOTIDE SEQUENCE [LARGE SCALE GENOMIC DNA]</scope>
    <source>
        <strain evidence="2">SpSt-1</strain>
    </source>
</reference>
<dbReference type="GO" id="GO:0005524">
    <property type="term" value="F:ATP binding"/>
    <property type="evidence" value="ECO:0007669"/>
    <property type="project" value="InterPro"/>
</dbReference>
<dbReference type="PIRSF" id="PIRSF002849">
    <property type="entry name" value="AAA_ATPase_chaperone_MoxR_prd"/>
    <property type="match status" value="1"/>
</dbReference>
<evidence type="ECO:0000313" key="2">
    <source>
        <dbReference type="EMBL" id="HHR96180.1"/>
    </source>
</evidence>
<feature type="domain" description="AAA+ ATPase" evidence="1">
    <location>
        <begin position="35"/>
        <end position="176"/>
    </location>
</feature>
<gene>
    <name evidence="2" type="ORF">ENL47_05080</name>
</gene>
<dbReference type="PANTHER" id="PTHR42759">
    <property type="entry name" value="MOXR FAMILY PROTEIN"/>
    <property type="match status" value="1"/>
</dbReference>
<dbReference type="SMART" id="SM00382">
    <property type="entry name" value="AAA"/>
    <property type="match status" value="1"/>
</dbReference>
<dbReference type="GO" id="GO:0016887">
    <property type="term" value="F:ATP hydrolysis activity"/>
    <property type="evidence" value="ECO:0007669"/>
    <property type="project" value="InterPro"/>
</dbReference>
<accession>A0A7C5YZ90</accession>
<comment type="caution">
    <text evidence="2">The sequence shown here is derived from an EMBL/GenBank/DDBJ whole genome shotgun (WGS) entry which is preliminary data.</text>
</comment>
<dbReference type="CDD" id="cd00009">
    <property type="entry name" value="AAA"/>
    <property type="match status" value="1"/>
</dbReference>
<dbReference type="InterPro" id="IPR050764">
    <property type="entry name" value="CbbQ/NirQ/NorQ/GpvN"/>
</dbReference>
<dbReference type="SUPFAM" id="SSF52540">
    <property type="entry name" value="P-loop containing nucleoside triphosphate hydrolases"/>
    <property type="match status" value="1"/>
</dbReference>
<sequence length="314" mass="35662">MSVFYKVLSRVIEESSKVLVNREEHVKLIIFTIIAGSHALIEGIPGIAKTLTAKVVAKLLNLKFSRIQCTLDILPSDIIGTKVYNQKTNEFEVKIGPIYANIVLVDEINRASPRAQSALLEAMQENQVTIEGETIRLPKPFSVLATQNPIELEGTFPLPEAQLDRFYMKIYMDTLDRDSLLKLLKKGYRFLEKEYESLKPVATVNDIFEASEEIDKVYVDDDILKYISKIIEYSHKHPAARLGISPRGALMLLTLSKEFALFENRRYVIPDDVKMAAIPALSHRIFIKPEYIAEGYNGIRIINEIISRIDIPKP</sequence>
<dbReference type="Gene3D" id="1.10.8.80">
    <property type="entry name" value="Magnesium chelatase subunit I, C-Terminal domain"/>
    <property type="match status" value="1"/>
</dbReference>
<dbReference type="PANTHER" id="PTHR42759:SF1">
    <property type="entry name" value="MAGNESIUM-CHELATASE SUBUNIT CHLD"/>
    <property type="match status" value="1"/>
</dbReference>